<evidence type="ECO:0000313" key="1">
    <source>
        <dbReference type="EMBL" id="KAL3823172.1"/>
    </source>
</evidence>
<comment type="caution">
    <text evidence="1">The sequence shown here is derived from an EMBL/GenBank/DDBJ whole genome shotgun (WGS) entry which is preliminary data.</text>
</comment>
<evidence type="ECO:0000313" key="2">
    <source>
        <dbReference type="Proteomes" id="UP001530377"/>
    </source>
</evidence>
<organism evidence="1 2">
    <name type="scientific">Cyclostephanos tholiformis</name>
    <dbReference type="NCBI Taxonomy" id="382380"/>
    <lineage>
        <taxon>Eukaryota</taxon>
        <taxon>Sar</taxon>
        <taxon>Stramenopiles</taxon>
        <taxon>Ochrophyta</taxon>
        <taxon>Bacillariophyta</taxon>
        <taxon>Coscinodiscophyceae</taxon>
        <taxon>Thalassiosirophycidae</taxon>
        <taxon>Stephanodiscales</taxon>
        <taxon>Stephanodiscaceae</taxon>
        <taxon>Cyclostephanos</taxon>
    </lineage>
</organism>
<dbReference type="EMBL" id="JALLPB020000044">
    <property type="protein sequence ID" value="KAL3823172.1"/>
    <property type="molecule type" value="Genomic_DNA"/>
</dbReference>
<name>A0ABD3SF55_9STRA</name>
<dbReference type="AlphaFoldDB" id="A0ABD3SF55"/>
<keyword evidence="2" id="KW-1185">Reference proteome</keyword>
<dbReference type="Proteomes" id="UP001530377">
    <property type="component" value="Unassembled WGS sequence"/>
</dbReference>
<sequence>MVMRRRSRRRIIRKSVVLGRVEHRHDGVSTAPVVGLMGLPSHHQARDVTQEEPMVVVLAWNCSVVGAMCVSILIDRTFCTQTAQLFMTAATNPTTSGRNSEALHITRPPTTARAIA</sequence>
<gene>
    <name evidence="1" type="ORF">ACHAXA_010056</name>
</gene>
<proteinExistence type="predicted"/>
<reference evidence="1 2" key="1">
    <citation type="submission" date="2024-10" db="EMBL/GenBank/DDBJ databases">
        <title>Updated reference genomes for cyclostephanoid diatoms.</title>
        <authorList>
            <person name="Roberts W.R."/>
            <person name="Alverson A.J."/>
        </authorList>
    </citation>
    <scope>NUCLEOTIDE SEQUENCE [LARGE SCALE GENOMIC DNA]</scope>
    <source>
        <strain evidence="1 2">AJA228-03</strain>
    </source>
</reference>
<protein>
    <submittedName>
        <fullName evidence="1">Uncharacterized protein</fullName>
    </submittedName>
</protein>
<accession>A0ABD3SF55</accession>